<dbReference type="EMBL" id="JAMKFB020000019">
    <property type="protein sequence ID" value="KAL0166918.1"/>
    <property type="molecule type" value="Genomic_DNA"/>
</dbReference>
<feature type="non-terminal residue" evidence="4">
    <location>
        <position position="1"/>
    </location>
</feature>
<dbReference type="SUPFAM" id="SSF52540">
    <property type="entry name" value="P-loop containing nucleoside triphosphate hydrolases"/>
    <property type="match status" value="1"/>
</dbReference>
<reference evidence="4 5" key="1">
    <citation type="submission" date="2024-05" db="EMBL/GenBank/DDBJ databases">
        <title>Genome sequencing and assembly of Indian major carp, Cirrhinus mrigala (Hamilton, 1822).</title>
        <authorList>
            <person name="Mohindra V."/>
            <person name="Chowdhury L.M."/>
            <person name="Lal K."/>
            <person name="Jena J.K."/>
        </authorList>
    </citation>
    <scope>NUCLEOTIDE SEQUENCE [LARGE SCALE GENOMIC DNA]</scope>
    <source>
        <strain evidence="4">CM1030</strain>
        <tissue evidence="4">Blood</tissue>
    </source>
</reference>
<organism evidence="4 5">
    <name type="scientific">Cirrhinus mrigala</name>
    <name type="common">Mrigala</name>
    <dbReference type="NCBI Taxonomy" id="683832"/>
    <lineage>
        <taxon>Eukaryota</taxon>
        <taxon>Metazoa</taxon>
        <taxon>Chordata</taxon>
        <taxon>Craniata</taxon>
        <taxon>Vertebrata</taxon>
        <taxon>Euteleostomi</taxon>
        <taxon>Actinopterygii</taxon>
        <taxon>Neopterygii</taxon>
        <taxon>Teleostei</taxon>
        <taxon>Ostariophysi</taxon>
        <taxon>Cypriniformes</taxon>
        <taxon>Cyprinidae</taxon>
        <taxon>Labeoninae</taxon>
        <taxon>Labeonini</taxon>
        <taxon>Cirrhinus</taxon>
    </lineage>
</organism>
<evidence type="ECO:0000313" key="5">
    <source>
        <dbReference type="Proteomes" id="UP001529510"/>
    </source>
</evidence>
<evidence type="ECO:0000256" key="1">
    <source>
        <dbReference type="ARBA" id="ARBA00004123"/>
    </source>
</evidence>
<dbReference type="AlphaFoldDB" id="A0ABD0NYF1"/>
<proteinExistence type="predicted"/>
<dbReference type="InterPro" id="IPR038718">
    <property type="entry name" value="SNF2-like_sf"/>
</dbReference>
<comment type="caution">
    <text evidence="4">The sequence shown here is derived from an EMBL/GenBank/DDBJ whole genome shotgun (WGS) entry which is preliminary data.</text>
</comment>
<evidence type="ECO:0000259" key="3">
    <source>
        <dbReference type="Pfam" id="PF00176"/>
    </source>
</evidence>
<dbReference type="InterPro" id="IPR000330">
    <property type="entry name" value="SNF2_N"/>
</dbReference>
<name>A0ABD0NYF1_CIRMR</name>
<comment type="subcellular location">
    <subcellularLocation>
        <location evidence="1">Nucleus</location>
    </subcellularLocation>
</comment>
<dbReference type="Pfam" id="PF00176">
    <property type="entry name" value="SNF2-rel_dom"/>
    <property type="match status" value="1"/>
</dbReference>
<feature type="non-terminal residue" evidence="4">
    <location>
        <position position="67"/>
    </location>
</feature>
<gene>
    <name evidence="4" type="ORF">M9458_038762</name>
</gene>
<accession>A0ABD0NYF1</accession>
<protein>
    <recommendedName>
        <fullName evidence="3">SNF2 N-terminal domain-containing protein</fullName>
    </recommendedName>
</protein>
<keyword evidence="5" id="KW-1185">Reference proteome</keyword>
<evidence type="ECO:0000313" key="4">
    <source>
        <dbReference type="EMBL" id="KAL0166918.1"/>
    </source>
</evidence>
<feature type="domain" description="SNF2 N-terminal" evidence="3">
    <location>
        <begin position="6"/>
        <end position="51"/>
    </location>
</feature>
<dbReference type="GO" id="GO:0005634">
    <property type="term" value="C:nucleus"/>
    <property type="evidence" value="ECO:0007669"/>
    <property type="project" value="UniProtKB-SubCell"/>
</dbReference>
<dbReference type="Proteomes" id="UP001529510">
    <property type="component" value="Unassembled WGS sequence"/>
</dbReference>
<dbReference type="PANTHER" id="PTHR45623:SF22">
    <property type="entry name" value="CHROMODOMAIN-HELICASE-DNA-BINDING PROTEIN 4"/>
    <property type="match status" value="1"/>
</dbReference>
<dbReference type="PANTHER" id="PTHR45623">
    <property type="entry name" value="CHROMODOMAIN-HELICASE-DNA-BINDING PROTEIN 3-RELATED-RELATED"/>
    <property type="match status" value="1"/>
</dbReference>
<dbReference type="Gene3D" id="3.40.50.10810">
    <property type="entry name" value="Tandem AAA-ATPase domain"/>
    <property type="match status" value="1"/>
</dbReference>
<dbReference type="InterPro" id="IPR027417">
    <property type="entry name" value="P-loop_NTPase"/>
</dbReference>
<sequence length="67" mass="7664">GHSKGPFLVSAPLSTIINWEREFEMWAPDMYVVTYVGDKDSRAVIRENEFSFENNAIRGGKKPSKMK</sequence>
<evidence type="ECO:0000256" key="2">
    <source>
        <dbReference type="ARBA" id="ARBA00023242"/>
    </source>
</evidence>
<keyword evidence="2" id="KW-0539">Nucleus</keyword>